<feature type="transmembrane region" description="Helical" evidence="7">
    <location>
        <begin position="392"/>
        <end position="411"/>
    </location>
</feature>
<feature type="transmembrane region" description="Helical" evidence="7">
    <location>
        <begin position="145"/>
        <end position="165"/>
    </location>
</feature>
<evidence type="ECO:0000256" key="1">
    <source>
        <dbReference type="ARBA" id="ARBA00004141"/>
    </source>
</evidence>
<gene>
    <name evidence="9" type="ORF">HOLleu_13996</name>
</gene>
<evidence type="ECO:0000256" key="7">
    <source>
        <dbReference type="SAM" id="Phobius"/>
    </source>
</evidence>
<dbReference type="Pfam" id="PF00474">
    <property type="entry name" value="SSF"/>
    <property type="match status" value="1"/>
</dbReference>
<dbReference type="PROSITE" id="PS00457">
    <property type="entry name" value="NA_SOLUT_SYMP_2"/>
    <property type="match status" value="1"/>
</dbReference>
<evidence type="ECO:0000256" key="8">
    <source>
        <dbReference type="SAM" id="SignalP"/>
    </source>
</evidence>
<protein>
    <submittedName>
        <fullName evidence="9">Sodium/myo-inositol cotransporter 2</fullName>
    </submittedName>
</protein>
<dbReference type="InterPro" id="IPR018212">
    <property type="entry name" value="Na/solute_symporter_CS"/>
</dbReference>
<feature type="transmembrane region" description="Helical" evidence="7">
    <location>
        <begin position="34"/>
        <end position="57"/>
    </location>
</feature>
<keyword evidence="8" id="KW-0732">Signal</keyword>
<evidence type="ECO:0000313" key="9">
    <source>
        <dbReference type="EMBL" id="KAJ8039861.1"/>
    </source>
</evidence>
<dbReference type="InterPro" id="IPR038377">
    <property type="entry name" value="Na/Glc_symporter_sf"/>
</dbReference>
<dbReference type="AlphaFoldDB" id="A0A9Q1C8F5"/>
<keyword evidence="4 7" id="KW-1133">Transmembrane helix</keyword>
<organism evidence="9 10">
    <name type="scientific">Holothuria leucospilota</name>
    <name type="common">Black long sea cucumber</name>
    <name type="synonym">Mertensiothuria leucospilota</name>
    <dbReference type="NCBI Taxonomy" id="206669"/>
    <lineage>
        <taxon>Eukaryota</taxon>
        <taxon>Metazoa</taxon>
        <taxon>Echinodermata</taxon>
        <taxon>Eleutherozoa</taxon>
        <taxon>Echinozoa</taxon>
        <taxon>Holothuroidea</taxon>
        <taxon>Aspidochirotacea</taxon>
        <taxon>Aspidochirotida</taxon>
        <taxon>Holothuriidae</taxon>
        <taxon>Holothuria</taxon>
    </lineage>
</organism>
<dbReference type="NCBIfam" id="TIGR00813">
    <property type="entry name" value="sss"/>
    <property type="match status" value="1"/>
</dbReference>
<evidence type="ECO:0000256" key="5">
    <source>
        <dbReference type="ARBA" id="ARBA00023136"/>
    </source>
</evidence>
<feature type="transmembrane region" description="Helical" evidence="7">
    <location>
        <begin position="77"/>
        <end position="105"/>
    </location>
</feature>
<feature type="transmembrane region" description="Helical" evidence="7">
    <location>
        <begin position="418"/>
        <end position="439"/>
    </location>
</feature>
<dbReference type="PROSITE" id="PS00456">
    <property type="entry name" value="NA_SOLUT_SYMP_1"/>
    <property type="match status" value="1"/>
</dbReference>
<sequence>MSWWLVGLSLFVSNVGNATFIGIAGAASSRGYPVVAYEFSAVFCLLLLANVFMPVYITSGVYTMPEYIKLRFGGNRLYIFLAITLLFTGITTNLAGEMYAGVILIQQSLGWPLYVSVSAILLMTAIYTISGGLTAVVYTDALQSILIIVGSVILAIIAIVNIGGFSNMYTEYMRAIPNDSYVLGNTSCGVPREADWHIFQPASDPQYPWPGVGFGIIILSSYFWCTNQIIVQRSLASKNLDHAKGASVLAGYLKILPMLIMVVPGMISRALFTDDVACQTAESCVAVCGNPKGCADAAYPKLLLALMPTGLKGLMLAAMLAALMSTLTSIFNSLSSIFTMDLWIKIRTAPSQFELLIVGRVTTGVIAAISILWIPIIQAYGAGELFLYLQSMASYLYPPVFAIFTAGVLWTRATEKGALAGLVTGVLLGAVRFMCDFYFKSPGCGETDTRPVIIRILPFLHFALVLYAVSLVVIVVVSLLTKPLPAEQLVGMTYWTRHHPRPKKNEAINEALHDKDRATSSLAANLICEENRIKDSPQTSASVALKYVCCFWDTPHAINEDRDVEEFQSEEVSTRGLMIRRWLISINMAVCLGVGALVYIVFG</sequence>
<dbReference type="PANTHER" id="PTHR11819:SF196">
    <property type="entry name" value="SODIUM_GLUCOSE COTRANSPORTER 4"/>
    <property type="match status" value="1"/>
</dbReference>
<feature type="transmembrane region" description="Helical" evidence="7">
    <location>
        <begin position="207"/>
        <end position="225"/>
    </location>
</feature>
<evidence type="ECO:0000256" key="2">
    <source>
        <dbReference type="ARBA" id="ARBA00006434"/>
    </source>
</evidence>
<reference evidence="9" key="1">
    <citation type="submission" date="2021-10" db="EMBL/GenBank/DDBJ databases">
        <title>Tropical sea cucumber genome reveals ecological adaptation and Cuvierian tubules defense mechanism.</title>
        <authorList>
            <person name="Chen T."/>
        </authorList>
    </citation>
    <scope>NUCLEOTIDE SEQUENCE</scope>
    <source>
        <strain evidence="9">Nanhai2018</strain>
        <tissue evidence="9">Muscle</tissue>
    </source>
</reference>
<evidence type="ECO:0000256" key="3">
    <source>
        <dbReference type="ARBA" id="ARBA00022692"/>
    </source>
</evidence>
<dbReference type="EMBL" id="JAIZAY010000006">
    <property type="protein sequence ID" value="KAJ8039861.1"/>
    <property type="molecule type" value="Genomic_DNA"/>
</dbReference>
<feature type="transmembrane region" description="Helical" evidence="7">
    <location>
        <begin position="459"/>
        <end position="480"/>
    </location>
</feature>
<proteinExistence type="inferred from homology"/>
<dbReference type="InterPro" id="IPR001734">
    <property type="entry name" value="Na/solute_symporter"/>
</dbReference>
<feature type="transmembrane region" description="Helical" evidence="7">
    <location>
        <begin position="246"/>
        <end position="267"/>
    </location>
</feature>
<name>A0A9Q1C8F5_HOLLE</name>
<comment type="caution">
    <text evidence="9">The sequence shown here is derived from an EMBL/GenBank/DDBJ whole genome shotgun (WGS) entry which is preliminary data.</text>
</comment>
<feature type="transmembrane region" description="Helical" evidence="7">
    <location>
        <begin position="355"/>
        <end position="380"/>
    </location>
</feature>
<dbReference type="PROSITE" id="PS50283">
    <property type="entry name" value="NA_SOLUT_SYMP_3"/>
    <property type="match status" value="1"/>
</dbReference>
<evidence type="ECO:0000256" key="6">
    <source>
        <dbReference type="RuleBase" id="RU362091"/>
    </source>
</evidence>
<keyword evidence="5 7" id="KW-0472">Membrane</keyword>
<comment type="subcellular location">
    <subcellularLocation>
        <location evidence="1">Membrane</location>
        <topology evidence="1">Multi-pass membrane protein</topology>
    </subcellularLocation>
</comment>
<dbReference type="GO" id="GO:0005886">
    <property type="term" value="C:plasma membrane"/>
    <property type="evidence" value="ECO:0007669"/>
    <property type="project" value="TreeGrafter"/>
</dbReference>
<dbReference type="Proteomes" id="UP001152320">
    <property type="component" value="Chromosome 6"/>
</dbReference>
<evidence type="ECO:0000313" key="10">
    <source>
        <dbReference type="Proteomes" id="UP001152320"/>
    </source>
</evidence>
<evidence type="ECO:0000256" key="4">
    <source>
        <dbReference type="ARBA" id="ARBA00022989"/>
    </source>
</evidence>
<dbReference type="PANTHER" id="PTHR11819">
    <property type="entry name" value="SOLUTE CARRIER FAMILY 5"/>
    <property type="match status" value="1"/>
</dbReference>
<feature type="transmembrane region" description="Helical" evidence="7">
    <location>
        <begin position="111"/>
        <end position="138"/>
    </location>
</feature>
<feature type="signal peptide" evidence="8">
    <location>
        <begin position="1"/>
        <end position="18"/>
    </location>
</feature>
<comment type="similarity">
    <text evidence="2 6">Belongs to the sodium:solute symporter (SSF) (TC 2.A.21) family.</text>
</comment>
<dbReference type="GO" id="GO:0005412">
    <property type="term" value="F:D-glucose:sodium symporter activity"/>
    <property type="evidence" value="ECO:0007669"/>
    <property type="project" value="TreeGrafter"/>
</dbReference>
<keyword evidence="3 7" id="KW-0812">Transmembrane</keyword>
<feature type="transmembrane region" description="Helical" evidence="7">
    <location>
        <begin position="582"/>
        <end position="602"/>
    </location>
</feature>
<keyword evidence="10" id="KW-1185">Reference proteome</keyword>
<feature type="chain" id="PRO_5040361644" evidence="8">
    <location>
        <begin position="19"/>
        <end position="603"/>
    </location>
</feature>
<dbReference type="OrthoDB" id="6132759at2759"/>
<feature type="transmembrane region" description="Helical" evidence="7">
    <location>
        <begin position="313"/>
        <end position="334"/>
    </location>
</feature>
<dbReference type="Gene3D" id="1.20.1730.10">
    <property type="entry name" value="Sodium/glucose cotransporter"/>
    <property type="match status" value="1"/>
</dbReference>
<accession>A0A9Q1C8F5</accession>